<sequence>MSQPQQAPQIKVKVKQGDMKLSDTVPPQNRTCPPGALPDPIVQLVVHTTILSHHSHSMALGHLSQAIATNIVTCTPTIPCNSLCTDPHKAHLRYIRCTTTLPQGNTTATNLYDSTGYSPPPNQHASSHDNMPQQTQSPQQLRPQALP</sequence>
<feature type="compositionally biased region" description="Polar residues" evidence="1">
    <location>
        <begin position="108"/>
        <end position="131"/>
    </location>
</feature>
<feature type="compositionally biased region" description="Low complexity" evidence="1">
    <location>
        <begin position="132"/>
        <end position="147"/>
    </location>
</feature>
<keyword evidence="3" id="KW-1185">Reference proteome</keyword>
<evidence type="ECO:0000313" key="3">
    <source>
        <dbReference type="Proteomes" id="UP000054560"/>
    </source>
</evidence>
<protein>
    <submittedName>
        <fullName evidence="2">Uncharacterized protein</fullName>
    </submittedName>
</protein>
<dbReference type="Proteomes" id="UP000054560">
    <property type="component" value="Unassembled WGS sequence"/>
</dbReference>
<dbReference type="AlphaFoldDB" id="A0A0L0FFC9"/>
<proteinExistence type="predicted"/>
<dbReference type="RefSeq" id="XP_014149389.1">
    <property type="nucleotide sequence ID" value="XM_014293914.1"/>
</dbReference>
<organism evidence="2 3">
    <name type="scientific">Sphaeroforma arctica JP610</name>
    <dbReference type="NCBI Taxonomy" id="667725"/>
    <lineage>
        <taxon>Eukaryota</taxon>
        <taxon>Ichthyosporea</taxon>
        <taxon>Ichthyophonida</taxon>
        <taxon>Sphaeroforma</taxon>
    </lineage>
</organism>
<evidence type="ECO:0000313" key="2">
    <source>
        <dbReference type="EMBL" id="KNC75487.1"/>
    </source>
</evidence>
<reference evidence="2 3" key="1">
    <citation type="submission" date="2011-02" db="EMBL/GenBank/DDBJ databases">
        <title>The Genome Sequence of Sphaeroforma arctica JP610.</title>
        <authorList>
            <consortium name="The Broad Institute Genome Sequencing Platform"/>
            <person name="Russ C."/>
            <person name="Cuomo C."/>
            <person name="Young S.K."/>
            <person name="Zeng Q."/>
            <person name="Gargeya S."/>
            <person name="Alvarado L."/>
            <person name="Berlin A."/>
            <person name="Chapman S.B."/>
            <person name="Chen Z."/>
            <person name="Freedman E."/>
            <person name="Gellesch M."/>
            <person name="Goldberg J."/>
            <person name="Griggs A."/>
            <person name="Gujja S."/>
            <person name="Heilman E."/>
            <person name="Heiman D."/>
            <person name="Howarth C."/>
            <person name="Mehta T."/>
            <person name="Neiman D."/>
            <person name="Pearson M."/>
            <person name="Roberts A."/>
            <person name="Saif S."/>
            <person name="Shea T."/>
            <person name="Shenoy N."/>
            <person name="Sisk P."/>
            <person name="Stolte C."/>
            <person name="Sykes S."/>
            <person name="White J."/>
            <person name="Yandava C."/>
            <person name="Burger G."/>
            <person name="Gray M.W."/>
            <person name="Holland P.W.H."/>
            <person name="King N."/>
            <person name="Lang F.B.F."/>
            <person name="Roger A.J."/>
            <person name="Ruiz-Trillo I."/>
            <person name="Haas B."/>
            <person name="Nusbaum C."/>
            <person name="Birren B."/>
        </authorList>
    </citation>
    <scope>NUCLEOTIDE SEQUENCE [LARGE SCALE GENOMIC DNA]</scope>
    <source>
        <strain evidence="2 3">JP610</strain>
    </source>
</reference>
<accession>A0A0L0FFC9</accession>
<evidence type="ECO:0000256" key="1">
    <source>
        <dbReference type="SAM" id="MobiDB-lite"/>
    </source>
</evidence>
<feature type="region of interest" description="Disordered" evidence="1">
    <location>
        <begin position="108"/>
        <end position="147"/>
    </location>
</feature>
<dbReference type="EMBL" id="KQ243592">
    <property type="protein sequence ID" value="KNC75487.1"/>
    <property type="molecule type" value="Genomic_DNA"/>
</dbReference>
<dbReference type="GeneID" id="25912493"/>
<gene>
    <name evidence="2" type="ORF">SARC_11989</name>
</gene>
<name>A0A0L0FFC9_9EUKA</name>